<dbReference type="InterPro" id="IPR033728">
    <property type="entry name" value="ThrRS_core"/>
</dbReference>
<evidence type="ECO:0000256" key="3">
    <source>
        <dbReference type="ARBA" id="ARBA00022555"/>
    </source>
</evidence>
<dbReference type="Pfam" id="PF07973">
    <property type="entry name" value="tRNA_SAD"/>
    <property type="match status" value="1"/>
</dbReference>
<dbReference type="FunFam" id="3.30.930.10:FF:000002">
    <property type="entry name" value="Threonine--tRNA ligase"/>
    <property type="match status" value="1"/>
</dbReference>
<comment type="catalytic activity">
    <reaction evidence="12 13">
        <text>tRNA(Thr) + L-threonine + ATP = L-threonyl-tRNA(Thr) + AMP + diphosphate + H(+)</text>
        <dbReference type="Rhea" id="RHEA:24624"/>
        <dbReference type="Rhea" id="RHEA-COMP:9670"/>
        <dbReference type="Rhea" id="RHEA-COMP:9704"/>
        <dbReference type="ChEBI" id="CHEBI:15378"/>
        <dbReference type="ChEBI" id="CHEBI:30616"/>
        <dbReference type="ChEBI" id="CHEBI:33019"/>
        <dbReference type="ChEBI" id="CHEBI:57926"/>
        <dbReference type="ChEBI" id="CHEBI:78442"/>
        <dbReference type="ChEBI" id="CHEBI:78534"/>
        <dbReference type="ChEBI" id="CHEBI:456215"/>
        <dbReference type="EC" id="6.1.1.3"/>
    </reaction>
</comment>
<feature type="binding site" evidence="13">
    <location>
        <position position="329"/>
    </location>
    <ligand>
        <name>Zn(2+)</name>
        <dbReference type="ChEBI" id="CHEBI:29105"/>
        <note>catalytic</note>
    </ligand>
</feature>
<keyword evidence="3 13" id="KW-0820">tRNA-binding</keyword>
<dbReference type="InterPro" id="IPR047246">
    <property type="entry name" value="ThrRS_anticodon"/>
</dbReference>
<keyword evidence="5 13" id="KW-0479">Metal-binding</keyword>
<dbReference type="CDD" id="cd00860">
    <property type="entry name" value="ThrRS_anticodon"/>
    <property type="match status" value="1"/>
</dbReference>
<keyword evidence="4 13" id="KW-0436">Ligase</keyword>
<dbReference type="HAMAP" id="MF_00184">
    <property type="entry name" value="Thr_tRNA_synth"/>
    <property type="match status" value="1"/>
</dbReference>
<dbReference type="CDD" id="cd00771">
    <property type="entry name" value="ThrRS_core"/>
    <property type="match status" value="1"/>
</dbReference>
<keyword evidence="10 13" id="KW-0648">Protein biosynthesis</keyword>
<dbReference type="InterPro" id="IPR002320">
    <property type="entry name" value="Thr-tRNA-ligase_IIa"/>
</dbReference>
<dbReference type="Gene3D" id="3.40.50.800">
    <property type="entry name" value="Anticodon-binding domain"/>
    <property type="match status" value="1"/>
</dbReference>
<protein>
    <recommendedName>
        <fullName evidence="13">Threonine--tRNA ligase</fullName>
        <ecNumber evidence="13">6.1.1.3</ecNumber>
    </recommendedName>
    <alternativeName>
        <fullName evidence="13">Threonyl-tRNA synthetase</fullName>
        <shortName evidence="13">ThrRS</shortName>
    </alternativeName>
</protein>
<sequence>MENQHLEPMRHSCEHVLHQAMTDLYPGLKRAMGPPTEDGFYFDFDYDGKISEEDFPKIEKRMRELVNKDLPIVKKDITLLEAKDLFKDNPYKLDWVSKIEQEDGRATVYWTGNPQEKGSDVDLCKGPHVASTGKIGPFKLLSVAGAYWHGDEKNKMLTRIYGTCFPTKEELDGYLKMIEEAKKRDHRKLGRELELFTMNNEVGQGITVWLPNGSIIRREIEDYMVTEQIKLGFKHVYSPHIGQKSLWEKSGHWDLYREKMYSPMDVDGVEYLVKPMTCPMHIQSFEFRPKSYRDLPYRIAEIGSVYRYEQSGELAGLLRVRAFTQDDAHIFCTQDQAVDEFLSVFNFINKLYKMFGFKDYRIRLGIRSKKEKYLGEDELWNKAQEKAIEALKKSGSDYFISEGDAAFYGPKADFLIKDALGREWQCGTVQIDFMLPERFGLKYVDHDGKEKVPVMIHRAPLGSLERFLAILIEHYAGAFPLWLAPVQAIVLPISDKHNEYGKKIVDELIRSGIRTGFDQEPERIGKKIRIATLQKIPYMIIIGDKEVNEGSVSVRTREGKDIGTTKITEFIQTLKNNH</sequence>
<dbReference type="Gene3D" id="3.30.930.10">
    <property type="entry name" value="Bira Bifunctional Protein, Domain 2"/>
    <property type="match status" value="1"/>
</dbReference>
<keyword evidence="11 13" id="KW-0030">Aminoacyl-tRNA synthetase</keyword>
<evidence type="ECO:0000256" key="2">
    <source>
        <dbReference type="ARBA" id="ARBA00022490"/>
    </source>
</evidence>
<organism evidence="15 16">
    <name type="scientific">Candidatus Roizmanbacteria bacterium RIFOXYD1_FULL_38_12</name>
    <dbReference type="NCBI Taxonomy" id="1802093"/>
    <lineage>
        <taxon>Bacteria</taxon>
        <taxon>Candidatus Roizmaniibacteriota</taxon>
    </lineage>
</organism>
<dbReference type="InterPro" id="IPR002314">
    <property type="entry name" value="aa-tRNA-synt_IIb"/>
</dbReference>
<evidence type="ECO:0000256" key="12">
    <source>
        <dbReference type="ARBA" id="ARBA00049515"/>
    </source>
</evidence>
<evidence type="ECO:0000256" key="7">
    <source>
        <dbReference type="ARBA" id="ARBA00022833"/>
    </source>
</evidence>
<keyword evidence="6 13" id="KW-0547">Nucleotide-binding</keyword>
<dbReference type="PANTHER" id="PTHR11451:SF44">
    <property type="entry name" value="THREONINE--TRNA LIGASE, CHLOROPLASTIC_MITOCHONDRIAL 2"/>
    <property type="match status" value="1"/>
</dbReference>
<evidence type="ECO:0000256" key="9">
    <source>
        <dbReference type="ARBA" id="ARBA00022884"/>
    </source>
</evidence>
<dbReference type="InterPro" id="IPR012947">
    <property type="entry name" value="tRNA_SAD"/>
</dbReference>
<reference evidence="15 16" key="1">
    <citation type="journal article" date="2016" name="Nat. Commun.">
        <title>Thousands of microbial genomes shed light on interconnected biogeochemical processes in an aquifer system.</title>
        <authorList>
            <person name="Anantharaman K."/>
            <person name="Brown C.T."/>
            <person name="Hug L.A."/>
            <person name="Sharon I."/>
            <person name="Castelle C.J."/>
            <person name="Probst A.J."/>
            <person name="Thomas B.C."/>
            <person name="Singh A."/>
            <person name="Wilkins M.J."/>
            <person name="Karaoz U."/>
            <person name="Brodie E.L."/>
            <person name="Williams K.H."/>
            <person name="Hubbard S.S."/>
            <person name="Banfield J.F."/>
        </authorList>
    </citation>
    <scope>NUCLEOTIDE SEQUENCE [LARGE SCALE GENOMIC DNA]</scope>
</reference>
<keyword evidence="7 13" id="KW-0862">Zinc</keyword>
<comment type="similarity">
    <text evidence="1 13">Belongs to the class-II aminoacyl-tRNA synthetase family.</text>
</comment>
<dbReference type="GO" id="GO:0005524">
    <property type="term" value="F:ATP binding"/>
    <property type="evidence" value="ECO:0007669"/>
    <property type="project" value="UniProtKB-UniRule"/>
</dbReference>
<dbReference type="FunFam" id="3.30.980.10:FF:000005">
    <property type="entry name" value="Threonyl-tRNA synthetase, mitochondrial"/>
    <property type="match status" value="1"/>
</dbReference>
<evidence type="ECO:0000256" key="11">
    <source>
        <dbReference type="ARBA" id="ARBA00023146"/>
    </source>
</evidence>
<dbReference type="PROSITE" id="PS50862">
    <property type="entry name" value="AA_TRNA_LIGASE_II"/>
    <property type="match status" value="1"/>
</dbReference>
<evidence type="ECO:0000256" key="4">
    <source>
        <dbReference type="ARBA" id="ARBA00022598"/>
    </source>
</evidence>
<evidence type="ECO:0000313" key="16">
    <source>
        <dbReference type="Proteomes" id="UP000177050"/>
    </source>
</evidence>
<evidence type="ECO:0000256" key="8">
    <source>
        <dbReference type="ARBA" id="ARBA00022840"/>
    </source>
</evidence>
<dbReference type="PRINTS" id="PR01047">
    <property type="entry name" value="TRNASYNTHTHR"/>
</dbReference>
<comment type="subunit">
    <text evidence="13">Homodimer.</text>
</comment>
<dbReference type="EMBL" id="MGBR01000001">
    <property type="protein sequence ID" value="OGK73637.1"/>
    <property type="molecule type" value="Genomic_DNA"/>
</dbReference>
<proteinExistence type="inferred from homology"/>
<comment type="subcellular location">
    <subcellularLocation>
        <location evidence="13">Cytoplasm</location>
    </subcellularLocation>
</comment>
<evidence type="ECO:0000259" key="14">
    <source>
        <dbReference type="PROSITE" id="PS50862"/>
    </source>
</evidence>
<evidence type="ECO:0000256" key="5">
    <source>
        <dbReference type="ARBA" id="ARBA00022723"/>
    </source>
</evidence>
<gene>
    <name evidence="13" type="primary">thrS</name>
    <name evidence="15" type="ORF">A3K52_02530</name>
</gene>
<dbReference type="NCBIfam" id="TIGR00418">
    <property type="entry name" value="thrS"/>
    <property type="match status" value="1"/>
</dbReference>
<dbReference type="SUPFAM" id="SSF55681">
    <property type="entry name" value="Class II aaRS and biotin synthetases"/>
    <property type="match status" value="1"/>
</dbReference>
<dbReference type="InterPro" id="IPR018163">
    <property type="entry name" value="Thr/Ala-tRNA-synth_IIc_edit"/>
</dbReference>
<dbReference type="GO" id="GO:0006435">
    <property type="term" value="P:threonyl-tRNA aminoacylation"/>
    <property type="evidence" value="ECO:0007669"/>
    <property type="project" value="UniProtKB-UniRule"/>
</dbReference>
<feature type="binding site" evidence="13">
    <location>
        <position position="457"/>
    </location>
    <ligand>
        <name>Zn(2+)</name>
        <dbReference type="ChEBI" id="CHEBI:29105"/>
        <note>catalytic</note>
    </ligand>
</feature>
<dbReference type="InterPro" id="IPR004154">
    <property type="entry name" value="Anticodon-bd"/>
</dbReference>
<keyword evidence="9 13" id="KW-0694">RNA-binding</keyword>
<dbReference type="GO" id="GO:0004829">
    <property type="term" value="F:threonine-tRNA ligase activity"/>
    <property type="evidence" value="ECO:0007669"/>
    <property type="project" value="UniProtKB-UniRule"/>
</dbReference>
<evidence type="ECO:0000256" key="13">
    <source>
        <dbReference type="HAMAP-Rule" id="MF_00184"/>
    </source>
</evidence>
<evidence type="ECO:0000256" key="10">
    <source>
        <dbReference type="ARBA" id="ARBA00022917"/>
    </source>
</evidence>
<comment type="caution">
    <text evidence="15">The sequence shown here is derived from an EMBL/GenBank/DDBJ whole genome shotgun (WGS) entry which is preliminary data.</text>
</comment>
<evidence type="ECO:0000313" key="15">
    <source>
        <dbReference type="EMBL" id="OGK73637.1"/>
    </source>
</evidence>
<evidence type="ECO:0000256" key="1">
    <source>
        <dbReference type="ARBA" id="ARBA00008226"/>
    </source>
</evidence>
<dbReference type="Proteomes" id="UP000177050">
    <property type="component" value="Unassembled WGS sequence"/>
</dbReference>
<keyword evidence="2 13" id="KW-0963">Cytoplasm</keyword>
<comment type="caution">
    <text evidence="13">Lacks conserved residue(s) required for the propagation of feature annotation.</text>
</comment>
<dbReference type="PANTHER" id="PTHR11451">
    <property type="entry name" value="THREONINE-TRNA LIGASE"/>
    <property type="match status" value="1"/>
</dbReference>
<feature type="binding site" evidence="13">
    <location>
        <position position="278"/>
    </location>
    <ligand>
        <name>Zn(2+)</name>
        <dbReference type="ChEBI" id="CHEBI:29105"/>
        <note>catalytic</note>
    </ligand>
</feature>
<dbReference type="GO" id="GO:0000049">
    <property type="term" value="F:tRNA binding"/>
    <property type="evidence" value="ECO:0007669"/>
    <property type="project" value="UniProtKB-KW"/>
</dbReference>
<dbReference type="InterPro" id="IPR006195">
    <property type="entry name" value="aa-tRNA-synth_II"/>
</dbReference>
<dbReference type="FunFam" id="3.40.50.800:FF:000001">
    <property type="entry name" value="Threonine--tRNA ligase"/>
    <property type="match status" value="1"/>
</dbReference>
<dbReference type="SUPFAM" id="SSF55186">
    <property type="entry name" value="ThrRS/AlaRS common domain"/>
    <property type="match status" value="1"/>
</dbReference>
<evidence type="ECO:0000256" key="6">
    <source>
        <dbReference type="ARBA" id="ARBA00022741"/>
    </source>
</evidence>
<keyword evidence="8 13" id="KW-0067">ATP-binding</keyword>
<dbReference type="EC" id="6.1.1.3" evidence="13"/>
<dbReference type="InterPro" id="IPR045864">
    <property type="entry name" value="aa-tRNA-synth_II/BPL/LPL"/>
</dbReference>
<dbReference type="GO" id="GO:0005737">
    <property type="term" value="C:cytoplasm"/>
    <property type="evidence" value="ECO:0007669"/>
    <property type="project" value="UniProtKB-SubCell"/>
</dbReference>
<dbReference type="Pfam" id="PF00587">
    <property type="entry name" value="tRNA-synt_2b"/>
    <property type="match status" value="1"/>
</dbReference>
<dbReference type="Pfam" id="PF03129">
    <property type="entry name" value="HGTP_anticodon"/>
    <property type="match status" value="1"/>
</dbReference>
<comment type="cofactor">
    <cofactor evidence="13">
        <name>Zn(2+)</name>
        <dbReference type="ChEBI" id="CHEBI:29105"/>
    </cofactor>
    <text evidence="13">Binds 1 zinc ion per subunit.</text>
</comment>
<dbReference type="Gene3D" id="3.30.980.10">
    <property type="entry name" value="Threonyl-trna Synthetase, Chain A, domain 2"/>
    <property type="match status" value="1"/>
</dbReference>
<accession>A0A1F7L0I0</accession>
<dbReference type="SMART" id="SM00863">
    <property type="entry name" value="tRNA_SAD"/>
    <property type="match status" value="1"/>
</dbReference>
<dbReference type="GO" id="GO:0046872">
    <property type="term" value="F:metal ion binding"/>
    <property type="evidence" value="ECO:0007669"/>
    <property type="project" value="UniProtKB-KW"/>
</dbReference>
<name>A0A1F7L0I0_9BACT</name>
<dbReference type="InterPro" id="IPR036621">
    <property type="entry name" value="Anticodon-bd_dom_sf"/>
</dbReference>
<feature type="domain" description="Aminoacyl-transfer RNA synthetases class-II family profile" evidence="14">
    <location>
        <begin position="216"/>
        <end position="480"/>
    </location>
</feature>
<dbReference type="SUPFAM" id="SSF52954">
    <property type="entry name" value="Class II aaRS ABD-related"/>
    <property type="match status" value="1"/>
</dbReference>
<dbReference type="AlphaFoldDB" id="A0A1F7L0I0"/>